<evidence type="ECO:0000256" key="4">
    <source>
        <dbReference type="ARBA" id="ARBA00014334"/>
    </source>
</evidence>
<reference evidence="14" key="1">
    <citation type="submission" date="2021-01" db="EMBL/GenBank/DDBJ databases">
        <authorList>
            <person name="Corre E."/>
            <person name="Pelletier E."/>
            <person name="Niang G."/>
            <person name="Scheremetjew M."/>
            <person name="Finn R."/>
            <person name="Kale V."/>
            <person name="Holt S."/>
            <person name="Cochrane G."/>
            <person name="Meng A."/>
            <person name="Brown T."/>
            <person name="Cohen L."/>
        </authorList>
    </citation>
    <scope>NUCLEOTIDE SEQUENCE</scope>
    <source>
        <strain evidence="14">SAG 36.94</strain>
    </source>
</reference>
<keyword evidence="5" id="KW-0963">Cytoplasm</keyword>
<evidence type="ECO:0000256" key="2">
    <source>
        <dbReference type="ARBA" id="ARBA00004815"/>
    </source>
</evidence>
<dbReference type="Pfam" id="PF24987">
    <property type="entry name" value="HEAT_EF3_N"/>
    <property type="match status" value="1"/>
</dbReference>
<comment type="pathway">
    <text evidence="2">Protein biosynthesis; polypeptide chain elongation.</text>
</comment>
<evidence type="ECO:0000313" key="14">
    <source>
        <dbReference type="EMBL" id="CAD9231663.1"/>
    </source>
</evidence>
<feature type="region of interest" description="Disordered" evidence="12">
    <location>
        <begin position="1036"/>
        <end position="1071"/>
    </location>
</feature>
<dbReference type="SMART" id="SM00382">
    <property type="entry name" value="AAA"/>
    <property type="match status" value="2"/>
</dbReference>
<sequence length="1071" mass="118077">MVGFEIVEPTCAVPVADLKAKLDEVLKGALTKGVDLSNLADGFLEFAVDLGALNGSQLVETMKQCLEDSDKKKAGQRELVCIMVKKILEKWGPAPLPFIVELLRPCLVVCADKSGKSVQAAAETACTVIVDTMNDQGKKVKAIPILTSVLTNDQKHQTQATALQLITKVALDAPHEIGTCMPELVPYVAALLCDSRDNVAGGSKKAMETLCTSIDNTDVQPLIPALISALEKPAEVDECVQKLAATTFVQQVECNALAVIDPLLKRGFQSRNTATKRMCAKIIENMAKLVERPSDVAPFMPTLMPALERASDEISDPEARAVCANAKEVLDNKSKGVGMDPEVPKAQKDLVLAEFDKLLPRTSIAKEFYAMAMDYIAHECCALIDAQAMSPEEWKACVSPSLRPFVKSESVNEITTAMMKACEKFVTIQDVEEEEEDAEELCRCKFSLAYGSKVLLNNTDLRLKRGFRYGLLGPNECGKTTLMRSIANGQVEGFPSPDEVRTVFVEADILGELSHLSVVDYIFADERIRACGVPREDIHNVLGSVGFTEAMQTGGVTHLSGGWRMKLALARAMLQKADILLLDEPTNHLDVINVKWVEDYLNGLTNVTSIIVSHDSGLLERVCTHIIQIDALKLRLHKGNLTEFVKKVPAAKAYFELKSTKLKFRFPEPGILEGINSKGKAIIKMDDVRFTYPGAKRPQVAGVTIRCCLSSRVACIGPNGAGKSTIIKLLTGELEADAGSVWKHPNCRVGYIAQHAFAVVENHMDKTPNQYIQWRYKYGEDREALVKAAMKVSDNELKVMKQPIQHVWRSEDGLKEFKEKLVIDRLTGQRRVEKGTKNDFEYEVTFEGKPGSFTTWLRYEKLKTAGWEKAMKVVDEKAASRASGYNVPLTASNVEKHLEHLGLDREFGTHCRIGALSGGQKVKVVLAAALWNQPHIIILDEPTNYLDRESLGALADAIKSFEGGVVIISHNSEFTKAVCPETWVLTPATETEPAKLDLQGDAEWMKEAMKEKIEIKQIEEMVDAFGNTVKIAPTKKKALSRQEKKKLERKRAAQKANGEYYPGVNGSDDED</sequence>
<dbReference type="Gene3D" id="3.40.50.300">
    <property type="entry name" value="P-loop containing nucleotide triphosphate hydrolases"/>
    <property type="match status" value="2"/>
</dbReference>
<dbReference type="CDD" id="cd03221">
    <property type="entry name" value="ABCF_EF-3"/>
    <property type="match status" value="1"/>
</dbReference>
<dbReference type="AlphaFoldDB" id="A0A7S1XCE1"/>
<evidence type="ECO:0000256" key="5">
    <source>
        <dbReference type="ARBA" id="ARBA00022490"/>
    </source>
</evidence>
<evidence type="ECO:0000256" key="10">
    <source>
        <dbReference type="ARBA" id="ARBA00022917"/>
    </source>
</evidence>
<proteinExistence type="inferred from homology"/>
<evidence type="ECO:0000256" key="6">
    <source>
        <dbReference type="ARBA" id="ARBA00022737"/>
    </source>
</evidence>
<feature type="domain" description="ABC transporter" evidence="13">
    <location>
        <begin position="426"/>
        <end position="657"/>
    </location>
</feature>
<dbReference type="PROSITE" id="PS00211">
    <property type="entry name" value="ABC_TRANSPORTER_1"/>
    <property type="match status" value="2"/>
</dbReference>
<dbReference type="InterPro" id="IPR003439">
    <property type="entry name" value="ABC_transporter-like_ATP-bd"/>
</dbReference>
<dbReference type="Pfam" id="PF00005">
    <property type="entry name" value="ABC_tran"/>
    <property type="match status" value="2"/>
</dbReference>
<dbReference type="SUPFAM" id="SSF52540">
    <property type="entry name" value="P-loop containing nucleoside triphosphate hydrolases"/>
    <property type="match status" value="2"/>
</dbReference>
<name>A0A7S1XCE1_9RHOD</name>
<comment type="similarity">
    <text evidence="3">Belongs to the ABC transporter superfamily. ABCF family. EF3 subfamily.</text>
</comment>
<dbReference type="GO" id="GO:0005737">
    <property type="term" value="C:cytoplasm"/>
    <property type="evidence" value="ECO:0007669"/>
    <property type="project" value="UniProtKB-SubCell"/>
</dbReference>
<dbReference type="PANTHER" id="PTHR19211:SF5">
    <property type="entry name" value="ELONGATION FACTOR 3A-RELATED"/>
    <property type="match status" value="1"/>
</dbReference>
<protein>
    <recommendedName>
        <fullName evidence="4">Probable ATP-dependent transporter ycf16</fullName>
    </recommendedName>
</protein>
<dbReference type="InterPro" id="IPR027417">
    <property type="entry name" value="P-loop_NTPase"/>
</dbReference>
<comment type="catalytic activity">
    <reaction evidence="11">
        <text>ATP + H2O = ADP + phosphate + H(+)</text>
        <dbReference type="Rhea" id="RHEA:13065"/>
        <dbReference type="ChEBI" id="CHEBI:15377"/>
        <dbReference type="ChEBI" id="CHEBI:15378"/>
        <dbReference type="ChEBI" id="CHEBI:30616"/>
        <dbReference type="ChEBI" id="CHEBI:43474"/>
        <dbReference type="ChEBI" id="CHEBI:456216"/>
    </reaction>
</comment>
<dbReference type="GO" id="GO:0016887">
    <property type="term" value="F:ATP hydrolysis activity"/>
    <property type="evidence" value="ECO:0007669"/>
    <property type="project" value="InterPro"/>
</dbReference>
<dbReference type="SUPFAM" id="SSF48371">
    <property type="entry name" value="ARM repeat"/>
    <property type="match status" value="1"/>
</dbReference>
<evidence type="ECO:0000259" key="13">
    <source>
        <dbReference type="PROSITE" id="PS50893"/>
    </source>
</evidence>
<dbReference type="PANTHER" id="PTHR19211">
    <property type="entry name" value="ATP-BINDING TRANSPORT PROTEIN-RELATED"/>
    <property type="match status" value="1"/>
</dbReference>
<dbReference type="PROSITE" id="PS50893">
    <property type="entry name" value="ABC_TRANSPORTER_2"/>
    <property type="match status" value="2"/>
</dbReference>
<gene>
    <name evidence="14" type="ORF">CCAE0312_LOCUS3741</name>
</gene>
<organism evidence="14">
    <name type="scientific">Compsopogon caeruleus</name>
    <dbReference type="NCBI Taxonomy" id="31354"/>
    <lineage>
        <taxon>Eukaryota</taxon>
        <taxon>Rhodophyta</taxon>
        <taxon>Compsopogonophyceae</taxon>
        <taxon>Compsopogonales</taxon>
        <taxon>Compsopogonaceae</taxon>
        <taxon>Compsopogon</taxon>
    </lineage>
</organism>
<feature type="domain" description="ABC transporter" evidence="13">
    <location>
        <begin position="683"/>
        <end position="1012"/>
    </location>
</feature>
<dbReference type="FunFam" id="3.40.50.300:FF:000193">
    <property type="entry name" value="Probable Elongation factor 3"/>
    <property type="match status" value="1"/>
</dbReference>
<dbReference type="Gene3D" id="2.40.50.990">
    <property type="match status" value="1"/>
</dbReference>
<dbReference type="InterPro" id="IPR016024">
    <property type="entry name" value="ARM-type_fold"/>
</dbReference>
<dbReference type="Pfam" id="PF24984">
    <property type="entry name" value="HEAT_EF3_GNC1"/>
    <property type="match status" value="1"/>
</dbReference>
<keyword evidence="9" id="KW-0067">ATP-binding</keyword>
<evidence type="ECO:0000256" key="3">
    <source>
        <dbReference type="ARBA" id="ARBA00011054"/>
    </source>
</evidence>
<evidence type="ECO:0000256" key="9">
    <source>
        <dbReference type="ARBA" id="ARBA00022840"/>
    </source>
</evidence>
<keyword evidence="8" id="KW-0251">Elongation factor</keyword>
<evidence type="ECO:0000256" key="8">
    <source>
        <dbReference type="ARBA" id="ARBA00022768"/>
    </source>
</evidence>
<evidence type="ECO:0000256" key="7">
    <source>
        <dbReference type="ARBA" id="ARBA00022741"/>
    </source>
</evidence>
<dbReference type="Gene3D" id="1.25.10.10">
    <property type="entry name" value="Leucine-rich Repeat Variant"/>
    <property type="match status" value="1"/>
</dbReference>
<keyword evidence="10" id="KW-0648">Protein biosynthesis</keyword>
<dbReference type="InterPro" id="IPR017871">
    <property type="entry name" value="ABC_transporter-like_CS"/>
</dbReference>
<dbReference type="InterPro" id="IPR011989">
    <property type="entry name" value="ARM-like"/>
</dbReference>
<evidence type="ECO:0000256" key="11">
    <source>
        <dbReference type="ARBA" id="ARBA00049360"/>
    </source>
</evidence>
<comment type="subcellular location">
    <subcellularLocation>
        <location evidence="1">Cytoplasm</location>
    </subcellularLocation>
</comment>
<dbReference type="InterPro" id="IPR050611">
    <property type="entry name" value="ABCF"/>
</dbReference>
<dbReference type="InterPro" id="IPR047038">
    <property type="entry name" value="eEF3_chromodomain-like_sf"/>
</dbReference>
<keyword evidence="7" id="KW-0547">Nucleotide-binding</keyword>
<evidence type="ECO:0000256" key="12">
    <source>
        <dbReference type="SAM" id="MobiDB-lite"/>
    </source>
</evidence>
<dbReference type="InterPro" id="IPR003593">
    <property type="entry name" value="AAA+_ATPase"/>
</dbReference>
<dbReference type="EMBL" id="HBGH01007049">
    <property type="protein sequence ID" value="CAD9231663.1"/>
    <property type="molecule type" value="Transcribed_RNA"/>
</dbReference>
<dbReference type="GO" id="GO:0005524">
    <property type="term" value="F:ATP binding"/>
    <property type="evidence" value="ECO:0007669"/>
    <property type="project" value="UniProtKB-KW"/>
</dbReference>
<dbReference type="GO" id="GO:0003746">
    <property type="term" value="F:translation elongation factor activity"/>
    <property type="evidence" value="ECO:0007669"/>
    <property type="project" value="UniProtKB-KW"/>
</dbReference>
<accession>A0A7S1XCE1</accession>
<evidence type="ECO:0000256" key="1">
    <source>
        <dbReference type="ARBA" id="ARBA00004496"/>
    </source>
</evidence>
<keyword evidence="6" id="KW-0677">Repeat</keyword>